<keyword evidence="5" id="KW-0460">Magnesium</keyword>
<feature type="binding site" evidence="4">
    <location>
        <position position="53"/>
    </location>
    <ligand>
        <name>substrate</name>
    </ligand>
</feature>
<proteinExistence type="inferred from homology"/>
<comment type="catalytic activity">
    <reaction evidence="5">
        <text>(6S)-5-formyl-5,6,7,8-tetrahydrofolate + ATP = (6R)-5,10-methenyltetrahydrofolate + ADP + phosphate</text>
        <dbReference type="Rhea" id="RHEA:10488"/>
        <dbReference type="ChEBI" id="CHEBI:30616"/>
        <dbReference type="ChEBI" id="CHEBI:43474"/>
        <dbReference type="ChEBI" id="CHEBI:57455"/>
        <dbReference type="ChEBI" id="CHEBI:57457"/>
        <dbReference type="ChEBI" id="CHEBI:456216"/>
        <dbReference type="EC" id="6.3.3.2"/>
    </reaction>
</comment>
<dbReference type="GO" id="GO:0005524">
    <property type="term" value="F:ATP binding"/>
    <property type="evidence" value="ECO:0007669"/>
    <property type="project" value="UniProtKB-KW"/>
</dbReference>
<dbReference type="InterPro" id="IPR024185">
    <property type="entry name" value="FTHF_cligase-like_sf"/>
</dbReference>
<dbReference type="AlphaFoldDB" id="A0A0M0KYN4"/>
<dbReference type="InterPro" id="IPR037171">
    <property type="entry name" value="NagB/RpiA_transferase-like"/>
</dbReference>
<dbReference type="InterPro" id="IPR002698">
    <property type="entry name" value="FTHF_cligase"/>
</dbReference>
<dbReference type="STRING" id="284581.AMD01_14415"/>
<name>A0A0M0KYN4_9BACI</name>
<reference evidence="7" key="1">
    <citation type="submission" date="2015-08" db="EMBL/GenBank/DDBJ databases">
        <title>Fjat-14210 dsm16467.</title>
        <authorList>
            <person name="Liu B."/>
            <person name="Wang J."/>
            <person name="Zhu Y."/>
            <person name="Liu G."/>
            <person name="Chen Q."/>
            <person name="Chen Z."/>
            <person name="Lan J."/>
            <person name="Che J."/>
            <person name="Ge C."/>
            <person name="Shi H."/>
            <person name="Pan Z."/>
            <person name="Liu X."/>
        </authorList>
    </citation>
    <scope>NUCLEOTIDE SEQUENCE [LARGE SCALE GENOMIC DNA]</scope>
    <source>
        <strain evidence="7">DSM 16467</strain>
    </source>
</reference>
<feature type="binding site" evidence="4">
    <location>
        <begin position="132"/>
        <end position="140"/>
    </location>
    <ligand>
        <name>ATP</name>
        <dbReference type="ChEBI" id="CHEBI:30616"/>
    </ligand>
</feature>
<evidence type="ECO:0000256" key="2">
    <source>
        <dbReference type="ARBA" id="ARBA00022741"/>
    </source>
</evidence>
<evidence type="ECO:0000256" key="1">
    <source>
        <dbReference type="ARBA" id="ARBA00010638"/>
    </source>
</evidence>
<dbReference type="NCBIfam" id="TIGR02727">
    <property type="entry name" value="MTHFS_bact"/>
    <property type="match status" value="1"/>
</dbReference>
<evidence type="ECO:0000256" key="5">
    <source>
        <dbReference type="RuleBase" id="RU361279"/>
    </source>
</evidence>
<dbReference type="EC" id="6.3.3.2" evidence="5"/>
<comment type="cofactor">
    <cofactor evidence="5">
        <name>Mg(2+)</name>
        <dbReference type="ChEBI" id="CHEBI:18420"/>
    </cofactor>
</comment>
<dbReference type="PANTHER" id="PTHR23407:SF1">
    <property type="entry name" value="5-FORMYLTETRAHYDROFOLATE CYCLO-LIGASE"/>
    <property type="match status" value="1"/>
</dbReference>
<comment type="similarity">
    <text evidence="1 5">Belongs to the 5-formyltetrahydrofolate cyclo-ligase family.</text>
</comment>
<keyword evidence="3 4" id="KW-0067">ATP-binding</keyword>
<dbReference type="GO" id="GO:0030272">
    <property type="term" value="F:5-formyltetrahydrofolate cyclo-ligase activity"/>
    <property type="evidence" value="ECO:0007669"/>
    <property type="project" value="UniProtKB-EC"/>
</dbReference>
<evidence type="ECO:0000256" key="3">
    <source>
        <dbReference type="ARBA" id="ARBA00022840"/>
    </source>
</evidence>
<dbReference type="PIRSF" id="PIRSF006806">
    <property type="entry name" value="FTHF_cligase"/>
    <property type="match status" value="1"/>
</dbReference>
<dbReference type="PANTHER" id="PTHR23407">
    <property type="entry name" value="ATPASE INHIBITOR/5-FORMYLTETRAHYDROFOLATE CYCLO-LIGASE"/>
    <property type="match status" value="1"/>
</dbReference>
<dbReference type="SUPFAM" id="SSF100950">
    <property type="entry name" value="NagB/RpiA/CoA transferase-like"/>
    <property type="match status" value="1"/>
</dbReference>
<dbReference type="RefSeq" id="WP_053402122.1">
    <property type="nucleotide sequence ID" value="NZ_LILC01000019.1"/>
</dbReference>
<dbReference type="GO" id="GO:0035999">
    <property type="term" value="P:tetrahydrofolate interconversion"/>
    <property type="evidence" value="ECO:0007669"/>
    <property type="project" value="TreeGrafter"/>
</dbReference>
<dbReference type="Gene3D" id="3.40.50.10420">
    <property type="entry name" value="NagB/RpiA/CoA transferase-like"/>
    <property type="match status" value="1"/>
</dbReference>
<organism evidence="6 7">
    <name type="scientific">Priestia koreensis</name>
    <dbReference type="NCBI Taxonomy" id="284581"/>
    <lineage>
        <taxon>Bacteria</taxon>
        <taxon>Bacillati</taxon>
        <taxon>Bacillota</taxon>
        <taxon>Bacilli</taxon>
        <taxon>Bacillales</taxon>
        <taxon>Bacillaceae</taxon>
        <taxon>Priestia</taxon>
    </lineage>
</organism>
<dbReference type="PATRIC" id="fig|284581.3.peg.3950"/>
<keyword evidence="2 4" id="KW-0547">Nucleotide-binding</keyword>
<dbReference type="GO" id="GO:0046872">
    <property type="term" value="F:metal ion binding"/>
    <property type="evidence" value="ECO:0007669"/>
    <property type="project" value="UniProtKB-KW"/>
</dbReference>
<dbReference type="EMBL" id="LILC01000019">
    <property type="protein sequence ID" value="KOO43919.1"/>
    <property type="molecule type" value="Genomic_DNA"/>
</dbReference>
<evidence type="ECO:0000256" key="4">
    <source>
        <dbReference type="PIRSR" id="PIRSR006806-1"/>
    </source>
</evidence>
<evidence type="ECO:0000313" key="7">
    <source>
        <dbReference type="Proteomes" id="UP000037558"/>
    </source>
</evidence>
<gene>
    <name evidence="6" type="ORF">AMD01_14415</name>
</gene>
<feature type="binding site" evidence="4">
    <location>
        <begin position="2"/>
        <end position="6"/>
    </location>
    <ligand>
        <name>ATP</name>
        <dbReference type="ChEBI" id="CHEBI:30616"/>
    </ligand>
</feature>
<protein>
    <recommendedName>
        <fullName evidence="5">5-formyltetrahydrofolate cyclo-ligase</fullName>
        <ecNumber evidence="5">6.3.3.2</ecNumber>
    </recommendedName>
</protein>
<dbReference type="GO" id="GO:0009396">
    <property type="term" value="P:folic acid-containing compound biosynthetic process"/>
    <property type="evidence" value="ECO:0007669"/>
    <property type="project" value="TreeGrafter"/>
</dbReference>
<comment type="caution">
    <text evidence="6">The sequence shown here is derived from an EMBL/GenBank/DDBJ whole genome shotgun (WGS) entry which is preliminary data.</text>
</comment>
<sequence>MKKELRSAFKARMDEMTTEELHRYSVLITERLVNSSFWENCKVIGCTISGPKEVSTFMLVEKAWEQGKDIVVPKCHPKTKEMTFHRITSFDQLETVFYGLKEPIVEKTIKVEATQIDGMIVPGLWFDHSGYRVGYGGGYYDRYLVHYPHRTIALAMDWQLVNSVPYEKHDVPVHQIVTNETVLYVD</sequence>
<dbReference type="Pfam" id="PF01812">
    <property type="entry name" value="5-FTHF_cyc-lig"/>
    <property type="match status" value="1"/>
</dbReference>
<feature type="binding site" evidence="4">
    <location>
        <position position="48"/>
    </location>
    <ligand>
        <name>substrate</name>
    </ligand>
</feature>
<dbReference type="OrthoDB" id="9801938at2"/>
<accession>A0A0M0KYN4</accession>
<keyword evidence="7" id="KW-1185">Reference proteome</keyword>
<dbReference type="Proteomes" id="UP000037558">
    <property type="component" value="Unassembled WGS sequence"/>
</dbReference>
<evidence type="ECO:0000313" key="6">
    <source>
        <dbReference type="EMBL" id="KOO43919.1"/>
    </source>
</evidence>
<keyword evidence="5" id="KW-0479">Metal-binding</keyword>